<protein>
    <submittedName>
        <fullName evidence="1">Uncharacterized protein</fullName>
    </submittedName>
</protein>
<dbReference type="AlphaFoldDB" id="A0A1C6RJ04"/>
<name>A0A1C6RJ04_9ACTN</name>
<reference evidence="2" key="1">
    <citation type="submission" date="2016-06" db="EMBL/GenBank/DDBJ databases">
        <authorList>
            <person name="Varghese N."/>
            <person name="Submissions Spin"/>
        </authorList>
    </citation>
    <scope>NUCLEOTIDE SEQUENCE [LARGE SCALE GENOMIC DNA]</scope>
    <source>
        <strain evidence="2">DSM 43817</strain>
    </source>
</reference>
<keyword evidence="2" id="KW-1185">Reference proteome</keyword>
<dbReference type="Proteomes" id="UP000198959">
    <property type="component" value="Unassembled WGS sequence"/>
</dbReference>
<dbReference type="EMBL" id="FMHW01000002">
    <property type="protein sequence ID" value="SCL17022.1"/>
    <property type="molecule type" value="Genomic_DNA"/>
</dbReference>
<organism evidence="1 2">
    <name type="scientific">Micromonospora pallida</name>
    <dbReference type="NCBI Taxonomy" id="145854"/>
    <lineage>
        <taxon>Bacteria</taxon>
        <taxon>Bacillati</taxon>
        <taxon>Actinomycetota</taxon>
        <taxon>Actinomycetes</taxon>
        <taxon>Micromonosporales</taxon>
        <taxon>Micromonosporaceae</taxon>
        <taxon>Micromonospora</taxon>
    </lineage>
</organism>
<sequence>MVRADVALVAGDVPGMAVAPMVTMRVSEDDGCQEIVLSTVQAAVLAHRLRQLLDLTGVRHRNGRWRFPPR</sequence>
<proteinExistence type="predicted"/>
<gene>
    <name evidence="1" type="ORF">GA0074692_0071</name>
</gene>
<evidence type="ECO:0000313" key="1">
    <source>
        <dbReference type="EMBL" id="SCL17022.1"/>
    </source>
</evidence>
<accession>A0A1C6RJ04</accession>
<evidence type="ECO:0000313" key="2">
    <source>
        <dbReference type="Proteomes" id="UP000198959"/>
    </source>
</evidence>